<sequence>MQKQRHLIPFACLTLALPVAATHAQTIKDSAEPALASPAETSSAGVEAGAAPASALPSWTFGGFGSLGAVRSGEKQADFTANPLNPGQAGHSHEWSTAVDSRFGVQLGAQFDRNWSAVVQVVSERRLLDSWQPKVEWANIKYQATPDLSLRVGRIALPLFVTADYRKAGYALPWVRPPVELYGTLPISSSDGIDASYRWQLGGVKNVTQLLYGRTEIDVSRAFRAKASDLSGLSNTASIGALSVRASLLSADLRINYGKDFFNAFRHFGRYGERLANRYDASERRVSVVSLGFNYDPGNWFLMGEAGRINTRSFLGDKTAMYLSGGYRIGPFTPYLVAGKVHANTPTWVRGIPMRGLRPQAAERARRLNGGLNAWLSMISVQDTVAAGLRWDVAPSVALKMQYDRVRPHGGTSGTLINVQPGFRSGQAFGVSSVVVDFVF</sequence>
<keyword evidence="3" id="KW-1185">Reference proteome</keyword>
<dbReference type="EMBL" id="JACHXD010000003">
    <property type="protein sequence ID" value="MBB3118216.1"/>
    <property type="molecule type" value="Genomic_DNA"/>
</dbReference>
<proteinExistence type="predicted"/>
<keyword evidence="1" id="KW-0732">Signal</keyword>
<dbReference type="InterPro" id="IPR023614">
    <property type="entry name" value="Porin_dom_sf"/>
</dbReference>
<organism evidence="2 3">
    <name type="scientific">Pseudoduganella violacea</name>
    <dbReference type="NCBI Taxonomy" id="1715466"/>
    <lineage>
        <taxon>Bacteria</taxon>
        <taxon>Pseudomonadati</taxon>
        <taxon>Pseudomonadota</taxon>
        <taxon>Betaproteobacteria</taxon>
        <taxon>Burkholderiales</taxon>
        <taxon>Oxalobacteraceae</taxon>
        <taxon>Telluria group</taxon>
        <taxon>Pseudoduganella</taxon>
    </lineage>
</organism>
<evidence type="ECO:0000313" key="3">
    <source>
        <dbReference type="Proteomes" id="UP000541535"/>
    </source>
</evidence>
<name>A0A7W5B7Z4_9BURK</name>
<feature type="chain" id="PRO_5031194785" description="Porin" evidence="1">
    <location>
        <begin position="25"/>
        <end position="440"/>
    </location>
</feature>
<dbReference type="Proteomes" id="UP000541535">
    <property type="component" value="Unassembled WGS sequence"/>
</dbReference>
<evidence type="ECO:0000313" key="2">
    <source>
        <dbReference type="EMBL" id="MBB3118216.1"/>
    </source>
</evidence>
<reference evidence="2 3" key="1">
    <citation type="submission" date="2020-08" db="EMBL/GenBank/DDBJ databases">
        <title>Genomic Encyclopedia of Type Strains, Phase III (KMG-III): the genomes of soil and plant-associated and newly described type strains.</title>
        <authorList>
            <person name="Whitman W."/>
        </authorList>
    </citation>
    <scope>NUCLEOTIDE SEQUENCE [LARGE SCALE GENOMIC DNA]</scope>
    <source>
        <strain evidence="2 3">CECT 8897</strain>
    </source>
</reference>
<evidence type="ECO:0008006" key="4">
    <source>
        <dbReference type="Google" id="ProtNLM"/>
    </source>
</evidence>
<evidence type="ECO:0000256" key="1">
    <source>
        <dbReference type="SAM" id="SignalP"/>
    </source>
</evidence>
<protein>
    <recommendedName>
        <fullName evidence="4">Porin</fullName>
    </recommendedName>
</protein>
<dbReference type="SUPFAM" id="SSF56935">
    <property type="entry name" value="Porins"/>
    <property type="match status" value="1"/>
</dbReference>
<dbReference type="AlphaFoldDB" id="A0A7W5B7Z4"/>
<feature type="signal peptide" evidence="1">
    <location>
        <begin position="1"/>
        <end position="24"/>
    </location>
</feature>
<comment type="caution">
    <text evidence="2">The sequence shown here is derived from an EMBL/GenBank/DDBJ whole genome shotgun (WGS) entry which is preliminary data.</text>
</comment>
<dbReference type="RefSeq" id="WP_229426091.1">
    <property type="nucleotide sequence ID" value="NZ_JACHXD010000003.1"/>
</dbReference>
<dbReference type="Gene3D" id="2.40.160.10">
    <property type="entry name" value="Porin"/>
    <property type="match status" value="1"/>
</dbReference>
<gene>
    <name evidence="2" type="ORF">FHS03_001247</name>
</gene>
<accession>A0A7W5B7Z4</accession>